<name>A0ABR3A5Q0_9AGAR</name>
<accession>A0ABR3A5Q0</accession>
<organism evidence="3 4">
    <name type="scientific">Marasmius tenuissimus</name>
    <dbReference type="NCBI Taxonomy" id="585030"/>
    <lineage>
        <taxon>Eukaryota</taxon>
        <taxon>Fungi</taxon>
        <taxon>Dikarya</taxon>
        <taxon>Basidiomycota</taxon>
        <taxon>Agaricomycotina</taxon>
        <taxon>Agaricomycetes</taxon>
        <taxon>Agaricomycetidae</taxon>
        <taxon>Agaricales</taxon>
        <taxon>Marasmiineae</taxon>
        <taxon>Marasmiaceae</taxon>
        <taxon>Marasmius</taxon>
    </lineage>
</organism>
<evidence type="ECO:0000256" key="2">
    <source>
        <dbReference type="SAM" id="MobiDB-lite"/>
    </source>
</evidence>
<sequence>MAANSHGISVYLNGNDVPSAHDTAVIRGLIGEKLVNIARIERDIWTAEEQLKKLNQRKNEAQADLELHRSLLCSVRKLPIEILGEIFMLRTREDRTISNPPHPLKAPMLFCQVSKSWRTAAISNPLLWSTFGIDVSCRPYSAELTQLWLHRAQKMPLTLGLRVNGEKQDLERIRDLNITLVRDTLIPNFARCRSFTFRCLGEFDDHLLEEIPLSATPNLEYLDLPLDLPNCPFMFQWCFNLAISSPRLRHLTCGIPSVLFRDGAWEYIEKLDLRFMGLRHSQVERFLKVAPRLKELNFGLVTRDSEPTPTTPPSPIVQHESLRALKIYDRSEHLGTLLDALNLPNLAALTISGRRRGWPHEQMLGFLERSGCSLRLLDIESTTLLSEDLITYISTKRIRESLEDLRVNKTVPTTKSLLDYLTVNPGKQPIPLPKLRSFLCSIDPVNQAILYENFVKSRWNDMPDERGSLVLGSGEIARLKRIYLTIISPVFEGATIETPQLNTLLEKIGETSDVVVTVYRLSNTFDESTSTLPPEPPSPPASEYGGDDDDDDDDRRRGG</sequence>
<proteinExistence type="predicted"/>
<feature type="region of interest" description="Disordered" evidence="2">
    <location>
        <begin position="526"/>
        <end position="559"/>
    </location>
</feature>
<evidence type="ECO:0000313" key="4">
    <source>
        <dbReference type="Proteomes" id="UP001437256"/>
    </source>
</evidence>
<keyword evidence="1" id="KW-0175">Coiled coil</keyword>
<dbReference type="EMBL" id="JBBXMP010000015">
    <property type="protein sequence ID" value="KAL0068983.1"/>
    <property type="molecule type" value="Genomic_DNA"/>
</dbReference>
<dbReference type="Proteomes" id="UP001437256">
    <property type="component" value="Unassembled WGS sequence"/>
</dbReference>
<comment type="caution">
    <text evidence="3">The sequence shown here is derived from an EMBL/GenBank/DDBJ whole genome shotgun (WGS) entry which is preliminary data.</text>
</comment>
<evidence type="ECO:0008006" key="5">
    <source>
        <dbReference type="Google" id="ProtNLM"/>
    </source>
</evidence>
<keyword evidence="4" id="KW-1185">Reference proteome</keyword>
<dbReference type="Gene3D" id="3.80.10.10">
    <property type="entry name" value="Ribonuclease Inhibitor"/>
    <property type="match status" value="1"/>
</dbReference>
<evidence type="ECO:0000256" key="1">
    <source>
        <dbReference type="SAM" id="Coils"/>
    </source>
</evidence>
<evidence type="ECO:0000313" key="3">
    <source>
        <dbReference type="EMBL" id="KAL0068983.1"/>
    </source>
</evidence>
<gene>
    <name evidence="3" type="ORF">AAF712_003976</name>
</gene>
<dbReference type="InterPro" id="IPR032675">
    <property type="entry name" value="LRR_dom_sf"/>
</dbReference>
<protein>
    <recommendedName>
        <fullName evidence="5">F-box domain-containing protein</fullName>
    </recommendedName>
</protein>
<feature type="coiled-coil region" evidence="1">
    <location>
        <begin position="37"/>
        <end position="71"/>
    </location>
</feature>
<reference evidence="3 4" key="1">
    <citation type="submission" date="2024-05" db="EMBL/GenBank/DDBJ databases">
        <title>A draft genome resource for the thread blight pathogen Marasmius tenuissimus strain MS-2.</title>
        <authorList>
            <person name="Yulfo-Soto G.E."/>
            <person name="Baruah I.K."/>
            <person name="Amoako-Attah I."/>
            <person name="Bukari Y."/>
            <person name="Meinhardt L.W."/>
            <person name="Bailey B.A."/>
            <person name="Cohen S.P."/>
        </authorList>
    </citation>
    <scope>NUCLEOTIDE SEQUENCE [LARGE SCALE GENOMIC DNA]</scope>
    <source>
        <strain evidence="3 4">MS-2</strain>
    </source>
</reference>
<dbReference type="SUPFAM" id="SSF52047">
    <property type="entry name" value="RNI-like"/>
    <property type="match status" value="1"/>
</dbReference>